<evidence type="ECO:0000313" key="3">
    <source>
        <dbReference type="Proteomes" id="UP001138802"/>
    </source>
</evidence>
<comment type="caution">
    <text evidence="2">The sequence shown here is derived from an EMBL/GenBank/DDBJ whole genome shotgun (WGS) entry which is preliminary data.</text>
</comment>
<accession>A0A9X0WI95</accession>
<gene>
    <name evidence="2" type="ORF">CKO25_11425</name>
</gene>
<feature type="transmembrane region" description="Helical" evidence="1">
    <location>
        <begin position="99"/>
        <end position="116"/>
    </location>
</feature>
<sequence>MWLILAFLAFLLVTMLARGAPCWGVLLISLVVAYPLWRSLHESSLFNRRLLLTGATREGCLTRRWLWGGRIGAALRVLPAVIMALLVLTFAMRLNAHQWAILLFDALLLAVLYGVMQRQATSQIHEQMLGPYVRGWPLRWLNLGGLTLAFFALTFFVLGAPDLRQATWQTVAEQAFHAGREGVACPWIGWLVGTWEYLEQGSWALAQRYIPGLPSVEWRLAAWLLFLLQLSLFALLYTRLLLGVLTLIESRQLRVESVTGDSALSKTFILTILILAMPTFYAALRLQDLDPSQFATPAQKALNVVDPCHDRLAPPAEIVATLSTEQVQLNEAIAQRIDAEVERIFVPIEAAVDDYLDWYFTVVGEYERLAALIVGDFPQLLAAQLESHLFEATDFHAQLHTLEQTLFQDTLTQLAGVSQMVQDQIAAQAAADPCVRFALNPAALSGLERDVWRAGVAVGSGVAVAATTTAVLSQKVVAAVMAKVAAKKSMQTAAVVAAKLAAKKGGGAMAAAVGAAAVCAPSGPWALVCGLGAGVATWLAVDKIAIEIEESVSRQTMREEILEVLDEEKEALKEALRQQQTMVIGALVEQIKTTADGVFIPARDGL</sequence>
<keyword evidence="1" id="KW-0472">Membrane</keyword>
<keyword evidence="1" id="KW-0812">Transmembrane</keyword>
<evidence type="ECO:0000256" key="1">
    <source>
        <dbReference type="SAM" id="Phobius"/>
    </source>
</evidence>
<feature type="transmembrane region" description="Helical" evidence="1">
    <location>
        <begin position="220"/>
        <end position="248"/>
    </location>
</feature>
<name>A0A9X0WI95_9GAMM</name>
<keyword evidence="3" id="KW-1185">Reference proteome</keyword>
<dbReference type="Proteomes" id="UP001138802">
    <property type="component" value="Unassembled WGS sequence"/>
</dbReference>
<dbReference type="EMBL" id="NRSD01000010">
    <property type="protein sequence ID" value="MBK1645241.1"/>
    <property type="molecule type" value="Genomic_DNA"/>
</dbReference>
<feature type="transmembrane region" description="Helical" evidence="1">
    <location>
        <begin position="73"/>
        <end position="92"/>
    </location>
</feature>
<feature type="transmembrane region" description="Helical" evidence="1">
    <location>
        <begin position="268"/>
        <end position="284"/>
    </location>
</feature>
<feature type="transmembrane region" description="Helical" evidence="1">
    <location>
        <begin position="136"/>
        <end position="158"/>
    </location>
</feature>
<protein>
    <submittedName>
        <fullName evidence="2">Uncharacterized protein</fullName>
    </submittedName>
</protein>
<dbReference type="AlphaFoldDB" id="A0A9X0WI95"/>
<proteinExistence type="predicted"/>
<keyword evidence="1" id="KW-1133">Transmembrane helix</keyword>
<reference evidence="2 3" key="1">
    <citation type="journal article" date="2020" name="Microorganisms">
        <title>Osmotic Adaptation and Compatible Solute Biosynthesis of Phototrophic Bacteria as Revealed from Genome Analyses.</title>
        <authorList>
            <person name="Imhoff J.F."/>
            <person name="Rahn T."/>
            <person name="Kunzel S."/>
            <person name="Keller A."/>
            <person name="Neulinger S.C."/>
        </authorList>
    </citation>
    <scope>NUCLEOTIDE SEQUENCE [LARGE SCALE GENOMIC DNA]</scope>
    <source>
        <strain evidence="2 3">DSM 21303</strain>
    </source>
</reference>
<evidence type="ECO:0000313" key="2">
    <source>
        <dbReference type="EMBL" id="MBK1645241.1"/>
    </source>
</evidence>
<organism evidence="2 3">
    <name type="scientific">Thiocapsa imhoffii</name>
    <dbReference type="NCBI Taxonomy" id="382777"/>
    <lineage>
        <taxon>Bacteria</taxon>
        <taxon>Pseudomonadati</taxon>
        <taxon>Pseudomonadota</taxon>
        <taxon>Gammaproteobacteria</taxon>
        <taxon>Chromatiales</taxon>
        <taxon>Chromatiaceae</taxon>
        <taxon>Thiocapsa</taxon>
    </lineage>
</organism>